<name>A0ABS5DYZ5_9BURK</name>
<protein>
    <submittedName>
        <fullName evidence="1">Uncharacterized protein</fullName>
    </submittedName>
</protein>
<dbReference type="EMBL" id="JAGQDG010000005">
    <property type="protein sequence ID" value="MBQ0936378.1"/>
    <property type="molecule type" value="Genomic_DNA"/>
</dbReference>
<organism evidence="1 2">
    <name type="scientific">Ideonella paludis</name>
    <dbReference type="NCBI Taxonomy" id="1233411"/>
    <lineage>
        <taxon>Bacteria</taxon>
        <taxon>Pseudomonadati</taxon>
        <taxon>Pseudomonadota</taxon>
        <taxon>Betaproteobacteria</taxon>
        <taxon>Burkholderiales</taxon>
        <taxon>Sphaerotilaceae</taxon>
        <taxon>Ideonella</taxon>
    </lineage>
</organism>
<evidence type="ECO:0000313" key="1">
    <source>
        <dbReference type="EMBL" id="MBQ0936378.1"/>
    </source>
</evidence>
<proteinExistence type="predicted"/>
<sequence>MSPSPLSLPTDLPAKLLKQAPGQFECVFVNCELHNTPGGMTASADFFALTRKLFGGYVRNQITLDLESVRAMSALGERLMSEHSTEHLTVDVVIEKSRAVHAFLDLEQLPRLKGGDDFYARKHEQYIQAFPVLRHAPARGGRA</sequence>
<comment type="caution">
    <text evidence="1">The sequence shown here is derived from an EMBL/GenBank/DDBJ whole genome shotgun (WGS) entry which is preliminary data.</text>
</comment>
<reference evidence="1 2" key="1">
    <citation type="submission" date="2021-04" db="EMBL/GenBank/DDBJ databases">
        <title>The genome sequence of type strain Ideonella paludis KCTC 32238.</title>
        <authorList>
            <person name="Liu Y."/>
        </authorList>
    </citation>
    <scope>NUCLEOTIDE SEQUENCE [LARGE SCALE GENOMIC DNA]</scope>
    <source>
        <strain evidence="1 2">KCTC 32238</strain>
    </source>
</reference>
<dbReference type="RefSeq" id="WP_210809730.1">
    <property type="nucleotide sequence ID" value="NZ_JAGQDG010000005.1"/>
</dbReference>
<accession>A0ABS5DYZ5</accession>
<gene>
    <name evidence="1" type="ORF">KAK11_13640</name>
</gene>
<evidence type="ECO:0000313" key="2">
    <source>
        <dbReference type="Proteomes" id="UP000672097"/>
    </source>
</evidence>
<keyword evidence="2" id="KW-1185">Reference proteome</keyword>
<dbReference type="Proteomes" id="UP000672097">
    <property type="component" value="Unassembled WGS sequence"/>
</dbReference>